<dbReference type="AlphaFoldDB" id="A0A179VAD1"/>
<name>A0A179VAD1_9MYCO</name>
<dbReference type="Proteomes" id="UP000186919">
    <property type="component" value="Unassembled WGS sequence"/>
</dbReference>
<organism evidence="1 2">
    <name type="scientific">Mycobacteroides immunogenum</name>
    <dbReference type="NCBI Taxonomy" id="83262"/>
    <lineage>
        <taxon>Bacteria</taxon>
        <taxon>Bacillati</taxon>
        <taxon>Actinomycetota</taxon>
        <taxon>Actinomycetes</taxon>
        <taxon>Mycobacteriales</taxon>
        <taxon>Mycobacteriaceae</taxon>
        <taxon>Mycobacteroides</taxon>
    </lineage>
</organism>
<dbReference type="EMBL" id="LQYE01000027">
    <property type="protein sequence ID" value="OAT67925.1"/>
    <property type="molecule type" value="Genomic_DNA"/>
</dbReference>
<dbReference type="GO" id="GO:0003677">
    <property type="term" value="F:DNA binding"/>
    <property type="evidence" value="ECO:0007669"/>
    <property type="project" value="InterPro"/>
</dbReference>
<protein>
    <submittedName>
        <fullName evidence="1">Fis family transcriptional regulator</fullName>
    </submittedName>
</protein>
<sequence>MARPRKPGDPVQWPVPCGRCGEHHKITANWPDGGICGYCYQQAKRTRGVCACGHEGVLPGRIHDSPACRQCSGVKLNVDCGQCGAEGELYNGTKCWSCVLSDDVDMLLTNPETGCIAPELQVIGMALKSMSRANSGLTWIRQPHVTDFLKALATEPKISHEHLDGLPHSRTREYVRGLLVTHGALPPRDDLLHRYQDWADEALKRVDNEPNREFVRRYIRWHHQRRMHSMDKVTEGTFLRSKQTVTVAIDFLNWLSEQSIELSQLRQSHLDQWQADGPVTRSVAIRFLRWAIKSRLVDSTLKMTPHRRGTSLKMPAEQQKQIIDRVNHAGDLSPRIRAAAILVLVFGQQVERVVKLTWDDVTVTEELVTVKLADMPIALPPPLDEPIRQLCADPGFGLTAAHPNSNWVFRGVKPGQHTTAMSLRQRLFDVFSTRAARLGTLHELTKLAPIAILAETLGYAPATIERHAIASSATYAQYIAAIDEAHNGPGSSENTHDDWTLF</sequence>
<evidence type="ECO:0000313" key="1">
    <source>
        <dbReference type="EMBL" id="OAT67925.1"/>
    </source>
</evidence>
<evidence type="ECO:0000313" key="2">
    <source>
        <dbReference type="Proteomes" id="UP000186919"/>
    </source>
</evidence>
<dbReference type="SUPFAM" id="SSF56349">
    <property type="entry name" value="DNA breaking-rejoining enzymes"/>
    <property type="match status" value="1"/>
</dbReference>
<dbReference type="InterPro" id="IPR011010">
    <property type="entry name" value="DNA_brk_join_enz"/>
</dbReference>
<accession>A0A179VAD1</accession>
<proteinExistence type="predicted"/>
<comment type="caution">
    <text evidence="1">The sequence shown here is derived from an EMBL/GenBank/DDBJ whole genome shotgun (WGS) entry which is preliminary data.</text>
</comment>
<gene>
    <name evidence="1" type="ORF">AWB85_08580</name>
</gene>
<reference evidence="1 2" key="1">
    <citation type="submission" date="2016-01" db="EMBL/GenBank/DDBJ databases">
        <title>Mycobacterium immunogenum strain CD11_6 genome sequencing and assembly.</title>
        <authorList>
            <person name="Kaur G."/>
            <person name="Nair G.R."/>
            <person name="Mayilraj S."/>
        </authorList>
    </citation>
    <scope>NUCLEOTIDE SEQUENCE [LARGE SCALE GENOMIC DNA]</scope>
    <source>
        <strain evidence="1 2">CD11-6</strain>
    </source>
</reference>